<dbReference type="PROSITE" id="PS50887">
    <property type="entry name" value="GGDEF"/>
    <property type="match status" value="1"/>
</dbReference>
<dbReference type="Gene3D" id="3.20.20.450">
    <property type="entry name" value="EAL domain"/>
    <property type="match status" value="1"/>
</dbReference>
<evidence type="ECO:0000313" key="4">
    <source>
        <dbReference type="Proteomes" id="UP000318055"/>
    </source>
</evidence>
<feature type="domain" description="EAL" evidence="1">
    <location>
        <begin position="299"/>
        <end position="552"/>
    </location>
</feature>
<proteinExistence type="predicted"/>
<keyword evidence="4" id="KW-1185">Reference proteome</keyword>
<dbReference type="PANTHER" id="PTHR44757:SF2">
    <property type="entry name" value="BIOFILM ARCHITECTURE MAINTENANCE PROTEIN MBAA"/>
    <property type="match status" value="1"/>
</dbReference>
<evidence type="ECO:0000313" key="3">
    <source>
        <dbReference type="EMBL" id="QDX25824.1"/>
    </source>
</evidence>
<dbReference type="RefSeq" id="WP_145846052.1">
    <property type="nucleotide sequence ID" value="NZ_CP042239.1"/>
</dbReference>
<dbReference type="NCBIfam" id="TIGR00254">
    <property type="entry name" value="GGDEF"/>
    <property type="match status" value="1"/>
</dbReference>
<dbReference type="PROSITE" id="PS50883">
    <property type="entry name" value="EAL"/>
    <property type="match status" value="1"/>
</dbReference>
<dbReference type="InterPro" id="IPR000160">
    <property type="entry name" value="GGDEF_dom"/>
</dbReference>
<accession>A0A518REH7</accession>
<dbReference type="SMART" id="SM00052">
    <property type="entry name" value="EAL"/>
    <property type="match status" value="1"/>
</dbReference>
<dbReference type="SUPFAM" id="SSF141868">
    <property type="entry name" value="EAL domain-like"/>
    <property type="match status" value="1"/>
</dbReference>
<dbReference type="EMBL" id="CP042239">
    <property type="protein sequence ID" value="QDX25824.1"/>
    <property type="molecule type" value="Genomic_DNA"/>
</dbReference>
<organism evidence="3 4">
    <name type="scientific">Sphingomonas suaedae</name>
    <dbReference type="NCBI Taxonomy" id="2599297"/>
    <lineage>
        <taxon>Bacteria</taxon>
        <taxon>Pseudomonadati</taxon>
        <taxon>Pseudomonadota</taxon>
        <taxon>Alphaproteobacteria</taxon>
        <taxon>Sphingomonadales</taxon>
        <taxon>Sphingomonadaceae</taxon>
        <taxon>Sphingomonas</taxon>
    </lineage>
</organism>
<dbReference type="SUPFAM" id="SSF55073">
    <property type="entry name" value="Nucleotide cyclase"/>
    <property type="match status" value="1"/>
</dbReference>
<dbReference type="InterPro" id="IPR029787">
    <property type="entry name" value="Nucleotide_cyclase"/>
</dbReference>
<dbReference type="PANTHER" id="PTHR44757">
    <property type="entry name" value="DIGUANYLATE CYCLASE DGCP"/>
    <property type="match status" value="1"/>
</dbReference>
<dbReference type="InterPro" id="IPR035919">
    <property type="entry name" value="EAL_sf"/>
</dbReference>
<dbReference type="Proteomes" id="UP000318055">
    <property type="component" value="Chromosome"/>
</dbReference>
<dbReference type="SMART" id="SM00267">
    <property type="entry name" value="GGDEF"/>
    <property type="match status" value="1"/>
</dbReference>
<feature type="domain" description="GGDEF" evidence="2">
    <location>
        <begin position="149"/>
        <end position="290"/>
    </location>
</feature>
<dbReference type="CDD" id="cd01949">
    <property type="entry name" value="GGDEF"/>
    <property type="match status" value="1"/>
</dbReference>
<dbReference type="Pfam" id="PF00563">
    <property type="entry name" value="EAL"/>
    <property type="match status" value="1"/>
</dbReference>
<dbReference type="InterPro" id="IPR052155">
    <property type="entry name" value="Biofilm_reg_signaling"/>
</dbReference>
<sequence length="558" mass="60618">MEGFSLKSRAIAFAICAGAFVFILALAATSRGAFDVASTSRALIAAIICAAMCWAYAERTIASTAEAIDAAILRLTRAANGDLESEIPREVELCVPPLAKAMDGLFRQLHSNLESVQRLALYDPVTGLPNRTHFRRSCERMLTELPPDAMAALFFIDLDRFKAVNDTLGHAVGDQLLGMVANRLRAVADRFAIDGDSRQPLIGRLSGDEFTIYFPELGHLRDADRVARGILFALSEPFDLADQEVSIGASVGIAMRPEHGTSLTDLMRAADAAMYHAKAQGRGRAEHFTDQLAAEIAERAVLESDLRAAVEQDQFTLVYQPQVSASDGRIVAAEALLRWQHPTRGLCLPGSFIHRAEETGLIVEIGEWVVKHVASTIARWGEIGIEQRLAVNISPRQLDHAAFFRRLREAMQAAGAPARLLELEITETLAMHCSSEVIEAITALRADGASVAVDDFGTGYSNLARLRDLPLDRVKLDRSLVENVATNVEARTIAQAVIGLIHGIGCEVVAEGIETEAQLEVLRVIGCDVLQGYVIGRPMPEAAFLGWAQAEPRRALRA</sequence>
<protein>
    <submittedName>
        <fullName evidence="3">EAL domain-containing protein</fullName>
    </submittedName>
</protein>
<dbReference type="OrthoDB" id="9814202at2"/>
<reference evidence="3 4" key="1">
    <citation type="submission" date="2019-07" db="EMBL/GenBank/DDBJ databases">
        <title>Sphingomonas alkalisoli sp. nov., isolated from rhizosphere soil of Suaedae salsa.</title>
        <authorList>
            <person name="Zhang H."/>
            <person name="Xu L."/>
            <person name="Zhang J.-X."/>
            <person name="Sun J.-Q."/>
        </authorList>
    </citation>
    <scope>NUCLEOTIDE SEQUENCE [LARGE SCALE GENOMIC DNA]</scope>
    <source>
        <strain evidence="3 4">XS-10</strain>
    </source>
</reference>
<dbReference type="Pfam" id="PF00990">
    <property type="entry name" value="GGDEF"/>
    <property type="match status" value="1"/>
</dbReference>
<gene>
    <name evidence="3" type="ORF">FPZ54_07170</name>
</gene>
<evidence type="ECO:0000259" key="1">
    <source>
        <dbReference type="PROSITE" id="PS50883"/>
    </source>
</evidence>
<dbReference type="KEGG" id="ssua:FPZ54_07170"/>
<dbReference type="InterPro" id="IPR001633">
    <property type="entry name" value="EAL_dom"/>
</dbReference>
<dbReference type="CDD" id="cd01948">
    <property type="entry name" value="EAL"/>
    <property type="match status" value="1"/>
</dbReference>
<dbReference type="Gene3D" id="3.30.70.270">
    <property type="match status" value="1"/>
</dbReference>
<name>A0A518REH7_9SPHN</name>
<dbReference type="AlphaFoldDB" id="A0A518REH7"/>
<evidence type="ECO:0000259" key="2">
    <source>
        <dbReference type="PROSITE" id="PS50887"/>
    </source>
</evidence>
<dbReference type="InterPro" id="IPR043128">
    <property type="entry name" value="Rev_trsase/Diguanyl_cyclase"/>
</dbReference>